<gene>
    <name evidence="4" type="ORF">CBYS24578_00014574</name>
</gene>
<keyword evidence="1" id="KW-0479">Metal-binding</keyword>
<reference evidence="5" key="1">
    <citation type="submission" date="2019-06" db="EMBL/GenBank/DDBJ databases">
        <authorList>
            <person name="Broberg M."/>
        </authorList>
    </citation>
    <scope>NUCLEOTIDE SEQUENCE [LARGE SCALE GENOMIC DNA]</scope>
</reference>
<name>A0A9N9UUJ5_9HYPO</name>
<evidence type="ECO:0000256" key="1">
    <source>
        <dbReference type="ARBA" id="ARBA00022723"/>
    </source>
</evidence>
<dbReference type="Gene3D" id="3.40.225.10">
    <property type="entry name" value="Class II aldolase/adducin N-terminal domain"/>
    <property type="match status" value="1"/>
</dbReference>
<accession>A0A9N9UUJ5</accession>
<evidence type="ECO:0000259" key="3">
    <source>
        <dbReference type="SMART" id="SM01007"/>
    </source>
</evidence>
<dbReference type="SUPFAM" id="SSF53639">
    <property type="entry name" value="AraD/HMP-PK domain-like"/>
    <property type="match status" value="1"/>
</dbReference>
<evidence type="ECO:0000313" key="4">
    <source>
        <dbReference type="EMBL" id="CAH0003396.1"/>
    </source>
</evidence>
<dbReference type="OrthoDB" id="2932980at2759"/>
<dbReference type="PANTHER" id="PTHR22789:SF0">
    <property type="entry name" value="3-OXO-TETRONATE 4-PHOSPHATE DECARBOXYLASE-RELATED"/>
    <property type="match status" value="1"/>
</dbReference>
<dbReference type="GO" id="GO:0046872">
    <property type="term" value="F:metal ion binding"/>
    <property type="evidence" value="ECO:0007669"/>
    <property type="project" value="UniProtKB-KW"/>
</dbReference>
<keyword evidence="5" id="KW-1185">Reference proteome</keyword>
<organism evidence="4 5">
    <name type="scientific">Clonostachys byssicola</name>
    <dbReference type="NCBI Taxonomy" id="160290"/>
    <lineage>
        <taxon>Eukaryota</taxon>
        <taxon>Fungi</taxon>
        <taxon>Dikarya</taxon>
        <taxon>Ascomycota</taxon>
        <taxon>Pezizomycotina</taxon>
        <taxon>Sordariomycetes</taxon>
        <taxon>Hypocreomycetidae</taxon>
        <taxon>Hypocreales</taxon>
        <taxon>Bionectriaceae</taxon>
        <taxon>Clonostachys</taxon>
    </lineage>
</organism>
<dbReference type="Proteomes" id="UP000754883">
    <property type="component" value="Unassembled WGS sequence"/>
</dbReference>
<dbReference type="GO" id="GO:0019323">
    <property type="term" value="P:pentose catabolic process"/>
    <property type="evidence" value="ECO:0007669"/>
    <property type="project" value="TreeGrafter"/>
</dbReference>
<dbReference type="SMART" id="SM01007">
    <property type="entry name" value="Aldolase_II"/>
    <property type="match status" value="1"/>
</dbReference>
<protein>
    <recommendedName>
        <fullName evidence="3">Class II aldolase/adducin N-terminal domain-containing protein</fullName>
    </recommendedName>
</protein>
<evidence type="ECO:0000313" key="5">
    <source>
        <dbReference type="Proteomes" id="UP000754883"/>
    </source>
</evidence>
<dbReference type="GO" id="GO:0016832">
    <property type="term" value="F:aldehyde-lyase activity"/>
    <property type="evidence" value="ECO:0007669"/>
    <property type="project" value="TreeGrafter"/>
</dbReference>
<evidence type="ECO:0000256" key="2">
    <source>
        <dbReference type="ARBA" id="ARBA00023239"/>
    </source>
</evidence>
<dbReference type="EMBL" id="CABFNO020001564">
    <property type="protein sequence ID" value="CAH0003396.1"/>
    <property type="molecule type" value="Genomic_DNA"/>
</dbReference>
<dbReference type="Pfam" id="PF00596">
    <property type="entry name" value="Aldolase_II"/>
    <property type="match status" value="1"/>
</dbReference>
<dbReference type="AlphaFoldDB" id="A0A9N9UUJ5"/>
<feature type="domain" description="Class II aldolase/adducin N-terminal" evidence="3">
    <location>
        <begin position="16"/>
        <end position="207"/>
    </location>
</feature>
<dbReference type="InterPro" id="IPR001303">
    <property type="entry name" value="Aldolase_II/adducin_N"/>
</dbReference>
<sequence>MAATESNPLLLQAYSRKFIHGCHILHHSRVLDAFGHLSFRHPGQHDVFIMSLSAAPGTISSPKDLIAYRVSDAEPLDSTPYKGYEERRIHSEIYKLHKDVNAIVHSHSEAVVPYTISNAPLRACYHMAGFLGVKGAAVFDIAEHRDPALGADMLVRTEKTGSALARTFDETNRVTLMRGHGFTLVADSIEVAVMWAIYTQKNALIQTTATTLQSLYGTGGSVSDLHLLNNEEATLAEDMTKRTVQRPWQLWVREVEVCGLYVNTA</sequence>
<keyword evidence="2" id="KW-0456">Lyase</keyword>
<dbReference type="GO" id="GO:0005829">
    <property type="term" value="C:cytosol"/>
    <property type="evidence" value="ECO:0007669"/>
    <property type="project" value="TreeGrafter"/>
</dbReference>
<dbReference type="InterPro" id="IPR036409">
    <property type="entry name" value="Aldolase_II/adducin_N_sf"/>
</dbReference>
<proteinExistence type="predicted"/>
<comment type="caution">
    <text evidence="4">The sequence shown here is derived from an EMBL/GenBank/DDBJ whole genome shotgun (WGS) entry which is preliminary data.</text>
</comment>
<reference evidence="4 5" key="2">
    <citation type="submission" date="2021-10" db="EMBL/GenBank/DDBJ databases">
        <authorList>
            <person name="Piombo E."/>
        </authorList>
    </citation>
    <scope>NUCLEOTIDE SEQUENCE [LARGE SCALE GENOMIC DNA]</scope>
</reference>
<dbReference type="InterPro" id="IPR050197">
    <property type="entry name" value="Aldolase_class_II_sugar_metab"/>
</dbReference>
<dbReference type="PANTHER" id="PTHR22789">
    <property type="entry name" value="FUCULOSE PHOSPHATE ALDOLASE"/>
    <property type="match status" value="1"/>
</dbReference>